<proteinExistence type="predicted"/>
<accession>A0ACB6FRH3</accession>
<reference evidence="1 2" key="1">
    <citation type="journal article" date="2019" name="bioRxiv">
        <title>Genomics, evolutionary history and diagnostics of the Alternaria alternata species group including apple and Asian pear pathotypes.</title>
        <authorList>
            <person name="Armitage A.D."/>
            <person name="Cockerton H.M."/>
            <person name="Sreenivasaprasad S."/>
            <person name="Woodhall J.W."/>
            <person name="Lane C.R."/>
            <person name="Harrison R.J."/>
            <person name="Clarkson J.P."/>
        </authorList>
    </citation>
    <scope>NUCLEOTIDE SEQUENCE [LARGE SCALE GENOMIC DNA]</scope>
    <source>
        <strain evidence="1 2">FERA 650</strain>
    </source>
</reference>
<dbReference type="EMBL" id="PDWZ02000004">
    <property type="protein sequence ID" value="KAB2106975.1"/>
    <property type="molecule type" value="Genomic_DNA"/>
</dbReference>
<gene>
    <name evidence="1" type="ORF">AG0111_0g5498</name>
</gene>
<dbReference type="Proteomes" id="UP000293547">
    <property type="component" value="Unassembled WGS sequence"/>
</dbReference>
<keyword evidence="2" id="KW-1185">Reference proteome</keyword>
<organism evidence="1 2">
    <name type="scientific">Alternaria gaisen</name>
    <dbReference type="NCBI Taxonomy" id="167740"/>
    <lineage>
        <taxon>Eukaryota</taxon>
        <taxon>Fungi</taxon>
        <taxon>Dikarya</taxon>
        <taxon>Ascomycota</taxon>
        <taxon>Pezizomycotina</taxon>
        <taxon>Dothideomycetes</taxon>
        <taxon>Pleosporomycetidae</taxon>
        <taxon>Pleosporales</taxon>
        <taxon>Pleosporineae</taxon>
        <taxon>Pleosporaceae</taxon>
        <taxon>Alternaria</taxon>
        <taxon>Alternaria sect. Alternaria</taxon>
    </lineage>
</organism>
<name>A0ACB6FRH3_9PLEO</name>
<sequence length="208" mass="21973">MPGSTCPADKDRTPGRSSEPSLVPITSISKATPTTTGSPSKSTTASPPSLDSDITFSLAEPSYKTVTQSALTTATPSGDAPEMTSHVHSPVAAIVGAVLGTTVFCVLLISILLYLRKRRHTKIYKAPDYPSPLVGSDMTPQLTSKASSQFQQKIAALYRAESITEQDDPAQLDSREIGRDKHRCNGSVGNLAELPAEPLPWPGNSSHG</sequence>
<evidence type="ECO:0000313" key="2">
    <source>
        <dbReference type="Proteomes" id="UP000293547"/>
    </source>
</evidence>
<evidence type="ECO:0000313" key="1">
    <source>
        <dbReference type="EMBL" id="KAB2106975.1"/>
    </source>
</evidence>
<protein>
    <submittedName>
        <fullName evidence="1">Uncharacterized protein</fullName>
    </submittedName>
</protein>
<comment type="caution">
    <text evidence="1">The sequence shown here is derived from an EMBL/GenBank/DDBJ whole genome shotgun (WGS) entry which is preliminary data.</text>
</comment>